<dbReference type="Pfam" id="PF01464">
    <property type="entry name" value="SLT"/>
    <property type="match status" value="1"/>
</dbReference>
<keyword evidence="3" id="KW-1185">Reference proteome</keyword>
<comment type="caution">
    <text evidence="2">The sequence shown here is derived from an EMBL/GenBank/DDBJ whole genome shotgun (WGS) entry which is preliminary data.</text>
</comment>
<proteinExistence type="predicted"/>
<dbReference type="SUPFAM" id="SSF53955">
    <property type="entry name" value="Lysozyme-like"/>
    <property type="match status" value="1"/>
</dbReference>
<feature type="domain" description="Transglycosylase SLT" evidence="1">
    <location>
        <begin position="92"/>
        <end position="188"/>
    </location>
</feature>
<reference evidence="2 3" key="1">
    <citation type="journal article" date="2014" name="Genome Announc.">
        <title>Draft Genome Sequence of Fervidicella metallireducens Strain AeBT, an Iron-Reducing Thermoanaerobe from the Great Artesian Basin.</title>
        <authorList>
            <person name="Patel B.K."/>
        </authorList>
    </citation>
    <scope>NUCLEOTIDE SEQUENCE [LARGE SCALE GENOMIC DNA]</scope>
    <source>
        <strain evidence="2 3">AeB</strain>
    </source>
</reference>
<dbReference type="CDD" id="cd00254">
    <property type="entry name" value="LT-like"/>
    <property type="match status" value="1"/>
</dbReference>
<organism evidence="2 3">
    <name type="scientific">Fervidicella metallireducens AeB</name>
    <dbReference type="NCBI Taxonomy" id="1403537"/>
    <lineage>
        <taxon>Bacteria</taxon>
        <taxon>Bacillati</taxon>
        <taxon>Bacillota</taxon>
        <taxon>Clostridia</taxon>
        <taxon>Eubacteriales</taxon>
        <taxon>Clostridiaceae</taxon>
        <taxon>Fervidicella</taxon>
    </lineage>
</organism>
<dbReference type="InterPro" id="IPR023346">
    <property type="entry name" value="Lysozyme-like_dom_sf"/>
</dbReference>
<dbReference type="PANTHER" id="PTHR37423">
    <property type="entry name" value="SOLUBLE LYTIC MUREIN TRANSGLYCOSYLASE-RELATED"/>
    <property type="match status" value="1"/>
</dbReference>
<name>A0A017RZ01_9CLOT</name>
<dbReference type="AlphaFoldDB" id="A0A017RZ01"/>
<sequence length="220" mass="24681">MNVEHVSKLIQVYILQSLNSGDNSNPQTSAMFELILQSLMKDIDVNGLSQGMNYQNLGVDRNFSSDEFKNSNLNYNEDIKITEKSTMDIESAIKYASQKYGVEEEFIRAIIKNESGFNQNAISKAGAMGLMQLMPSTAKSLGVNNPFDVLENIDGGTRYIKRLINAFNGNKELALSAYNGGIGRMNKRGVDTVEEINKMPKETQKYVDKVMKTYNTYKNL</sequence>
<gene>
    <name evidence="2" type="ORF">Q428_04240</name>
</gene>
<dbReference type="InterPro" id="IPR008258">
    <property type="entry name" value="Transglycosylase_SLT_dom_1"/>
</dbReference>
<dbReference type="Gene3D" id="1.10.530.10">
    <property type="match status" value="1"/>
</dbReference>
<dbReference type="RefSeq" id="WP_035378443.1">
    <property type="nucleotide sequence ID" value="NZ_AZQP01000008.1"/>
</dbReference>
<protein>
    <submittedName>
        <fullName evidence="2">Lytic transglycosylase</fullName>
    </submittedName>
</protein>
<dbReference type="EMBL" id="AZQP01000008">
    <property type="protein sequence ID" value="EYE89155.1"/>
    <property type="molecule type" value="Genomic_DNA"/>
</dbReference>
<dbReference type="STRING" id="1403537.Q428_04240"/>
<dbReference type="OrthoDB" id="9815002at2"/>
<dbReference type="Proteomes" id="UP000019681">
    <property type="component" value="Unassembled WGS sequence"/>
</dbReference>
<dbReference type="PANTHER" id="PTHR37423:SF2">
    <property type="entry name" value="MEMBRANE-BOUND LYTIC MUREIN TRANSGLYCOSYLASE C"/>
    <property type="match status" value="1"/>
</dbReference>
<evidence type="ECO:0000259" key="1">
    <source>
        <dbReference type="Pfam" id="PF01464"/>
    </source>
</evidence>
<evidence type="ECO:0000313" key="3">
    <source>
        <dbReference type="Proteomes" id="UP000019681"/>
    </source>
</evidence>
<evidence type="ECO:0000313" key="2">
    <source>
        <dbReference type="EMBL" id="EYE89155.1"/>
    </source>
</evidence>
<accession>A0A017RZ01</accession>